<feature type="domain" description="CHAT" evidence="2">
    <location>
        <begin position="804"/>
        <end position="946"/>
    </location>
</feature>
<organism evidence="4 6">
    <name type="scientific">Archangium gephyra</name>
    <dbReference type="NCBI Taxonomy" id="48"/>
    <lineage>
        <taxon>Bacteria</taxon>
        <taxon>Pseudomonadati</taxon>
        <taxon>Myxococcota</taxon>
        <taxon>Myxococcia</taxon>
        <taxon>Myxococcales</taxon>
        <taxon>Cystobacterineae</taxon>
        <taxon>Archangiaceae</taxon>
        <taxon>Archangium</taxon>
    </lineage>
</organism>
<evidence type="ECO:0000259" key="3">
    <source>
        <dbReference type="Pfam" id="PF13490"/>
    </source>
</evidence>
<dbReference type="RefSeq" id="WP_047854396.1">
    <property type="nucleotide sequence ID" value="NZ_CP011509.1"/>
</dbReference>
<dbReference type="Gene3D" id="1.25.40.10">
    <property type="entry name" value="Tetratricopeptide repeat domain"/>
    <property type="match status" value="1"/>
</dbReference>
<dbReference type="KEGG" id="age:AA314_00873"/>
<dbReference type="AlphaFoldDB" id="A0AAC8TAX8"/>
<dbReference type="Proteomes" id="UP000256345">
    <property type="component" value="Unassembled WGS sequence"/>
</dbReference>
<accession>A0AAC8TAX8</accession>
<evidence type="ECO:0000313" key="4">
    <source>
        <dbReference type="EMBL" id="AKI99246.1"/>
    </source>
</evidence>
<feature type="transmembrane region" description="Helical" evidence="1">
    <location>
        <begin position="60"/>
        <end position="79"/>
    </location>
</feature>
<dbReference type="Pfam" id="PF12770">
    <property type="entry name" value="CHAT"/>
    <property type="match status" value="1"/>
</dbReference>
<feature type="domain" description="Putative zinc-finger" evidence="3">
    <location>
        <begin position="13"/>
        <end position="35"/>
    </location>
</feature>
<evidence type="ECO:0000313" key="6">
    <source>
        <dbReference type="Proteomes" id="UP000035579"/>
    </source>
</evidence>
<gene>
    <name evidence="4" type="ORF">AA314_00873</name>
    <name evidence="5" type="ORF">ATI61_106621</name>
</gene>
<evidence type="ECO:0000313" key="5">
    <source>
        <dbReference type="EMBL" id="REG31151.1"/>
    </source>
</evidence>
<keyword evidence="1" id="KW-0812">Transmembrane</keyword>
<dbReference type="SUPFAM" id="SSF48452">
    <property type="entry name" value="TPR-like"/>
    <property type="match status" value="2"/>
</dbReference>
<reference evidence="4 6" key="1">
    <citation type="submission" date="2015-05" db="EMBL/GenBank/DDBJ databases">
        <title>Genome assembly of Archangium gephyra DSM 2261.</title>
        <authorList>
            <person name="Sharma G."/>
            <person name="Subramanian S."/>
        </authorList>
    </citation>
    <scope>NUCLEOTIDE SEQUENCE [LARGE SCALE GENOMIC DNA]</scope>
    <source>
        <strain evidence="4 6">DSM 2261</strain>
    </source>
</reference>
<dbReference type="EMBL" id="CP011509">
    <property type="protein sequence ID" value="AKI99246.1"/>
    <property type="molecule type" value="Genomic_DNA"/>
</dbReference>
<evidence type="ECO:0000256" key="1">
    <source>
        <dbReference type="SAM" id="Phobius"/>
    </source>
</evidence>
<dbReference type="InterPro" id="IPR027383">
    <property type="entry name" value="Znf_put"/>
</dbReference>
<evidence type="ECO:0000313" key="7">
    <source>
        <dbReference type="Proteomes" id="UP000256345"/>
    </source>
</evidence>
<proteinExistence type="predicted"/>
<keyword evidence="1" id="KW-0472">Membrane</keyword>
<protein>
    <submittedName>
        <fullName evidence="4">Tetratricopeptide repeat protein</fullName>
    </submittedName>
    <submittedName>
        <fullName evidence="5">Zinc finger protein</fullName>
    </submittedName>
</protein>
<keyword evidence="1" id="KW-1133">Transmembrane helix</keyword>
<dbReference type="InterPro" id="IPR024983">
    <property type="entry name" value="CHAT_dom"/>
</dbReference>
<dbReference type="EMBL" id="QUMU01000006">
    <property type="protein sequence ID" value="REG31151.1"/>
    <property type="molecule type" value="Genomic_DNA"/>
</dbReference>
<dbReference type="Proteomes" id="UP000035579">
    <property type="component" value="Chromosome"/>
</dbReference>
<sequence length="958" mass="105354">MSSPCENLERFSDGEMPDAEAASFQVHLASCSRCQARMLDLMQLDVLGQEVAARSKSRRWVPLALAASLLAAVLGAAVASRMGSPSPAPLTVAVHRPIEARLTHPGAREHRRYGVERAGEGASGEAVPEDVLARLIHDKDFHGVATVYLLMGAPKLAADALAKAPPSPDVDCDRAVVALLQGAPNEALRLLEGVLSSQPQHAQALWNRALVLRELQLPRAAAEAFSRVATLAESGWASEAEERARELRRESDGLRQVWRDLDARSLEMVKGGPALSEEDARRNPGFSRLRLYDAARAAVSADEVRRLLPLARSLDLEYRTSVLERYVGQLAQADFQRRAPAARDYRELVLGNAGADTEGLLARLRASGQEDIELGAMLLTGSTSRHLERYRALVARAAEPWFDILALHEQAKQMLLRDEYPEAESVLLTALSRCEQERLDYRCARLELELAGLYNTVHRIEEALLQARRGRERVRRVHEWELEQIFLQRLAQIARFQDDFPLARAYLEEVLLESEGGKDACTTANYVHETLANMALIRVDRETGLRELKQAPTCGAPPTLFRAAILADLVRLGAPDVEPEFWSALSTLRADRDTSEGTRSFLDYLEGRVVIERDAARGRQLLQEAISRAERLPESHIQARKTRVSSLAVLALDALRRQEPAGALDAISRVMEVPTPERCALGFVMDDERLVVVARDAQGRTLGHLQELVPSGPLETGKLVPENLKAQLSACPRVEVLAPAPIQGRPALLPPEMAWSYRLKSGQAPKAPGLPERRLVVHDVQAPASLNLPLLGRWTPGRSTSGLVELQGSEATPSRVLDAMGEATVIELHVHGLVDWAEASALVLSPDREGRFTLKAREVRQRPLKGAPLVILGACDAARTLPWKHQAWSLPAAFLEAGAHAVLASTSRVQDADANAFFDAVRARIQAGAAPAAALRDVRLEWLSREPRSWVRDVMLFE</sequence>
<dbReference type="InterPro" id="IPR011990">
    <property type="entry name" value="TPR-like_helical_dom_sf"/>
</dbReference>
<dbReference type="Pfam" id="PF13490">
    <property type="entry name" value="zf-HC2"/>
    <property type="match status" value="1"/>
</dbReference>
<name>A0AAC8TAX8_9BACT</name>
<reference evidence="5 7" key="2">
    <citation type="submission" date="2018-08" db="EMBL/GenBank/DDBJ databases">
        <title>Genomic Encyclopedia of Archaeal and Bacterial Type Strains, Phase II (KMG-II): from individual species to whole genera.</title>
        <authorList>
            <person name="Goeker M."/>
        </authorList>
    </citation>
    <scope>NUCLEOTIDE SEQUENCE [LARGE SCALE GENOMIC DNA]</scope>
    <source>
        <strain evidence="5 7">DSM 2261</strain>
    </source>
</reference>
<evidence type="ECO:0000259" key="2">
    <source>
        <dbReference type="Pfam" id="PF12770"/>
    </source>
</evidence>
<keyword evidence="7" id="KW-1185">Reference proteome</keyword>